<evidence type="ECO:0000313" key="3">
    <source>
        <dbReference type="Proteomes" id="UP000054248"/>
    </source>
</evidence>
<gene>
    <name evidence="2" type="ORF">M407DRAFT_30771</name>
</gene>
<dbReference type="HOGENOM" id="CLU_061438_1_0_1"/>
<keyword evidence="3" id="KW-1185">Reference proteome</keyword>
<name>A0A0C3KDQ9_9AGAM</name>
<dbReference type="Proteomes" id="UP000054248">
    <property type="component" value="Unassembled WGS sequence"/>
</dbReference>
<proteinExistence type="predicted"/>
<sequence length="270" mass="30627">MSSPPAVEIFTGTNWEECHKFILAIRTRAMWEGKQRDSAWMADFAARYFWRKALSWHCRLPEEVRQDWSKLEIALIDRWPEPEDDDEPQINPTAAAAPSDNRTEIADRPLQGLLKVVLDESNMTYYLRFNGTYCNLTIDASEAIRVRCNIVSGATLLERTDNSSNSWLAAQWGVSVPKLGEGSDHYALVSLVDTVSLKSSWTVETPFQLISCTVLDDGEVVPVWKKDDASKIRLFVTTIANTLYLVTDAEAFLRPRSSAKRGKFFIEAKE</sequence>
<protein>
    <submittedName>
        <fullName evidence="2">Uncharacterized protein</fullName>
    </submittedName>
</protein>
<evidence type="ECO:0000256" key="1">
    <source>
        <dbReference type="SAM" id="MobiDB-lite"/>
    </source>
</evidence>
<organism evidence="2 3">
    <name type="scientific">Tulasnella calospora MUT 4182</name>
    <dbReference type="NCBI Taxonomy" id="1051891"/>
    <lineage>
        <taxon>Eukaryota</taxon>
        <taxon>Fungi</taxon>
        <taxon>Dikarya</taxon>
        <taxon>Basidiomycota</taxon>
        <taxon>Agaricomycotina</taxon>
        <taxon>Agaricomycetes</taxon>
        <taxon>Cantharellales</taxon>
        <taxon>Tulasnellaceae</taxon>
        <taxon>Tulasnella</taxon>
    </lineage>
</organism>
<evidence type="ECO:0000313" key="2">
    <source>
        <dbReference type="EMBL" id="KIO19578.1"/>
    </source>
</evidence>
<dbReference type="AlphaFoldDB" id="A0A0C3KDQ9"/>
<reference evidence="3" key="2">
    <citation type="submission" date="2015-01" db="EMBL/GenBank/DDBJ databases">
        <title>Evolutionary Origins and Diversification of the Mycorrhizal Mutualists.</title>
        <authorList>
            <consortium name="DOE Joint Genome Institute"/>
            <consortium name="Mycorrhizal Genomics Consortium"/>
            <person name="Kohler A."/>
            <person name="Kuo A."/>
            <person name="Nagy L.G."/>
            <person name="Floudas D."/>
            <person name="Copeland A."/>
            <person name="Barry K.W."/>
            <person name="Cichocki N."/>
            <person name="Veneault-Fourrey C."/>
            <person name="LaButti K."/>
            <person name="Lindquist E.A."/>
            <person name="Lipzen A."/>
            <person name="Lundell T."/>
            <person name="Morin E."/>
            <person name="Murat C."/>
            <person name="Riley R."/>
            <person name="Ohm R."/>
            <person name="Sun H."/>
            <person name="Tunlid A."/>
            <person name="Henrissat B."/>
            <person name="Grigoriev I.V."/>
            <person name="Hibbett D.S."/>
            <person name="Martin F."/>
        </authorList>
    </citation>
    <scope>NUCLEOTIDE SEQUENCE [LARGE SCALE GENOMIC DNA]</scope>
    <source>
        <strain evidence="3">MUT 4182</strain>
    </source>
</reference>
<accession>A0A0C3KDQ9</accession>
<dbReference type="EMBL" id="KN823214">
    <property type="protein sequence ID" value="KIO19578.1"/>
    <property type="molecule type" value="Genomic_DNA"/>
</dbReference>
<feature type="region of interest" description="Disordered" evidence="1">
    <location>
        <begin position="81"/>
        <end position="102"/>
    </location>
</feature>
<reference evidence="2 3" key="1">
    <citation type="submission" date="2014-04" db="EMBL/GenBank/DDBJ databases">
        <authorList>
            <consortium name="DOE Joint Genome Institute"/>
            <person name="Kuo A."/>
            <person name="Girlanda M."/>
            <person name="Perotto S."/>
            <person name="Kohler A."/>
            <person name="Nagy L.G."/>
            <person name="Floudas D."/>
            <person name="Copeland A."/>
            <person name="Barry K.W."/>
            <person name="Cichocki N."/>
            <person name="Veneault-Fourrey C."/>
            <person name="LaButti K."/>
            <person name="Lindquist E.A."/>
            <person name="Lipzen A."/>
            <person name="Lundell T."/>
            <person name="Morin E."/>
            <person name="Murat C."/>
            <person name="Sun H."/>
            <person name="Tunlid A."/>
            <person name="Henrissat B."/>
            <person name="Grigoriev I.V."/>
            <person name="Hibbett D.S."/>
            <person name="Martin F."/>
            <person name="Nordberg H.P."/>
            <person name="Cantor M.N."/>
            <person name="Hua S.X."/>
        </authorList>
    </citation>
    <scope>NUCLEOTIDE SEQUENCE [LARGE SCALE GENOMIC DNA]</scope>
    <source>
        <strain evidence="2 3">MUT 4182</strain>
    </source>
</reference>